<dbReference type="Proteomes" id="UP001597112">
    <property type="component" value="Unassembled WGS sequence"/>
</dbReference>
<protein>
    <recommendedName>
        <fullName evidence="3">DUF3052 domain-containing protein</fullName>
    </recommendedName>
</protein>
<name>A0ABW3K1R8_9BACT</name>
<evidence type="ECO:0000313" key="2">
    <source>
        <dbReference type="Proteomes" id="UP001597112"/>
    </source>
</evidence>
<reference evidence="2" key="1">
    <citation type="journal article" date="2019" name="Int. J. Syst. Evol. Microbiol.">
        <title>The Global Catalogue of Microorganisms (GCM) 10K type strain sequencing project: providing services to taxonomists for standard genome sequencing and annotation.</title>
        <authorList>
            <consortium name="The Broad Institute Genomics Platform"/>
            <consortium name="The Broad Institute Genome Sequencing Center for Infectious Disease"/>
            <person name="Wu L."/>
            <person name="Ma J."/>
        </authorList>
    </citation>
    <scope>NUCLEOTIDE SEQUENCE [LARGE SCALE GENOMIC DNA]</scope>
    <source>
        <strain evidence="2">CCUG 58938</strain>
    </source>
</reference>
<comment type="caution">
    <text evidence="1">The sequence shown here is derived from an EMBL/GenBank/DDBJ whole genome shotgun (WGS) entry which is preliminary data.</text>
</comment>
<accession>A0ABW3K1R8</accession>
<dbReference type="EMBL" id="JBHTKA010000003">
    <property type="protein sequence ID" value="MFD1000218.1"/>
    <property type="molecule type" value="Genomic_DNA"/>
</dbReference>
<organism evidence="1 2">
    <name type="scientific">Ohtaekwangia kribbensis</name>
    <dbReference type="NCBI Taxonomy" id="688913"/>
    <lineage>
        <taxon>Bacteria</taxon>
        <taxon>Pseudomonadati</taxon>
        <taxon>Bacteroidota</taxon>
        <taxon>Cytophagia</taxon>
        <taxon>Cytophagales</taxon>
        <taxon>Fulvivirgaceae</taxon>
        <taxon>Ohtaekwangia</taxon>
    </lineage>
</organism>
<sequence length="158" mass="18122">MNPIFKKLNYKNQKAIHVINAPDSFKRDIEEMQDIVAIKISLAGAKSVEFFLAFVTKQKEVDDLAKKISPLLIEDGMLWFAYPKGSSKKYKCEFNRDNGWNDLGKLGWEPVRMVAIDEDWSALRFRKAEQIKTMTRSFAMSEVGKNKVAATKGKKKDK</sequence>
<evidence type="ECO:0008006" key="3">
    <source>
        <dbReference type="Google" id="ProtNLM"/>
    </source>
</evidence>
<dbReference type="RefSeq" id="WP_377579615.1">
    <property type="nucleotide sequence ID" value="NZ_JBHTKA010000003.1"/>
</dbReference>
<proteinExistence type="predicted"/>
<evidence type="ECO:0000313" key="1">
    <source>
        <dbReference type="EMBL" id="MFD1000218.1"/>
    </source>
</evidence>
<gene>
    <name evidence="1" type="ORF">ACFQ21_12925</name>
</gene>
<keyword evidence="2" id="KW-1185">Reference proteome</keyword>